<proteinExistence type="predicted"/>
<organism evidence="7 8">
    <name type="scientific">Ruminiclostridium papyrosolvens DSM 2782</name>
    <dbReference type="NCBI Taxonomy" id="588581"/>
    <lineage>
        <taxon>Bacteria</taxon>
        <taxon>Bacillati</taxon>
        <taxon>Bacillota</taxon>
        <taxon>Clostridia</taxon>
        <taxon>Eubacteriales</taxon>
        <taxon>Oscillospiraceae</taxon>
        <taxon>Ruminiclostridium</taxon>
    </lineage>
</organism>
<evidence type="ECO:0000256" key="1">
    <source>
        <dbReference type="ARBA" id="ARBA00004651"/>
    </source>
</evidence>
<evidence type="ECO:0000256" key="4">
    <source>
        <dbReference type="ARBA" id="ARBA00022989"/>
    </source>
</evidence>
<keyword evidence="8" id="KW-1185">Reference proteome</keyword>
<protein>
    <submittedName>
        <fullName evidence="7">Lysine exporter protein (LYSE/YGGA)</fullName>
    </submittedName>
</protein>
<keyword evidence="2" id="KW-1003">Cell membrane</keyword>
<dbReference type="Pfam" id="PF01810">
    <property type="entry name" value="LysE"/>
    <property type="match status" value="1"/>
</dbReference>
<gene>
    <name evidence="7" type="ORF">Cpap_1187</name>
</gene>
<feature type="transmembrane region" description="Helical" evidence="6">
    <location>
        <begin position="177"/>
        <end position="195"/>
    </location>
</feature>
<dbReference type="PANTHER" id="PTHR30086">
    <property type="entry name" value="ARGININE EXPORTER PROTEIN ARGO"/>
    <property type="match status" value="1"/>
</dbReference>
<evidence type="ECO:0000256" key="2">
    <source>
        <dbReference type="ARBA" id="ARBA00022475"/>
    </source>
</evidence>
<name>F1TF54_9FIRM</name>
<dbReference type="STRING" id="588581.Cpap_1187"/>
<accession>F1TF54</accession>
<reference evidence="7" key="2">
    <citation type="submission" date="2011-01" db="EMBL/GenBank/DDBJ databases">
        <title>The Non-contiguous Finished genome of Clostridium papyrosolvens.</title>
        <authorList>
            <person name="Lucas S."/>
            <person name="Copeland A."/>
            <person name="Lapidus A."/>
            <person name="Cheng J.-F."/>
            <person name="Goodwin L."/>
            <person name="Pitluck S."/>
            <person name="Misra M."/>
            <person name="Chertkov O."/>
            <person name="Detter J.C."/>
            <person name="Han C."/>
            <person name="Tapia R."/>
            <person name="Land M."/>
            <person name="Hauser L."/>
            <person name="Kyrpides N."/>
            <person name="Ivanova N."/>
            <person name="Pagani I."/>
            <person name="Mouttaki H."/>
            <person name="He Z."/>
            <person name="Zhou J."/>
            <person name="Hemme C.L."/>
            <person name="Woyke T."/>
        </authorList>
    </citation>
    <scope>NUCLEOTIDE SEQUENCE [LARGE SCALE GENOMIC DNA]</scope>
    <source>
        <strain evidence="7">DSM 2782</strain>
    </source>
</reference>
<evidence type="ECO:0000256" key="5">
    <source>
        <dbReference type="ARBA" id="ARBA00023136"/>
    </source>
</evidence>
<dbReference type="GO" id="GO:0005886">
    <property type="term" value="C:plasma membrane"/>
    <property type="evidence" value="ECO:0007669"/>
    <property type="project" value="UniProtKB-SubCell"/>
</dbReference>
<reference evidence="7" key="1">
    <citation type="submission" date="2009-07" db="EMBL/GenBank/DDBJ databases">
        <authorList>
            <consortium name="US DOE Joint Genome Institute (JGI-PGF)"/>
            <person name="Lucas S."/>
            <person name="Copeland A."/>
            <person name="Lapidus A."/>
            <person name="Glavina del Rio T."/>
            <person name="Tice H."/>
            <person name="Bruce D."/>
            <person name="Goodwin L."/>
            <person name="Pitluck S."/>
            <person name="Larimer F."/>
            <person name="Land M.L."/>
            <person name="Mouttaki H."/>
            <person name="He Z."/>
            <person name="Zhou J."/>
            <person name="Hemme C.L."/>
        </authorList>
    </citation>
    <scope>NUCLEOTIDE SEQUENCE [LARGE SCALE GENOMIC DNA]</scope>
    <source>
        <strain evidence="7">DSM 2782</strain>
    </source>
</reference>
<dbReference type="PANTHER" id="PTHR30086:SF20">
    <property type="entry name" value="ARGININE EXPORTER PROTEIN ARGO-RELATED"/>
    <property type="match status" value="1"/>
</dbReference>
<evidence type="ECO:0000256" key="6">
    <source>
        <dbReference type="SAM" id="Phobius"/>
    </source>
</evidence>
<keyword evidence="5 6" id="KW-0472">Membrane</keyword>
<keyword evidence="4 6" id="KW-1133">Transmembrane helix</keyword>
<evidence type="ECO:0000313" key="8">
    <source>
        <dbReference type="Proteomes" id="UP000003860"/>
    </source>
</evidence>
<dbReference type="EMBL" id="ACXX02000010">
    <property type="protein sequence ID" value="EGD46992.1"/>
    <property type="molecule type" value="Genomic_DNA"/>
</dbReference>
<feature type="transmembrane region" description="Helical" evidence="6">
    <location>
        <begin position="38"/>
        <end position="63"/>
    </location>
</feature>
<dbReference type="GO" id="GO:0015171">
    <property type="term" value="F:amino acid transmembrane transporter activity"/>
    <property type="evidence" value="ECO:0007669"/>
    <property type="project" value="TreeGrafter"/>
</dbReference>
<feature type="transmembrane region" description="Helical" evidence="6">
    <location>
        <begin position="139"/>
        <end position="165"/>
    </location>
</feature>
<sequence>MANLLEFLSYVFVSNISPGPNAILSMSHAGKFGFKKSVLFNFGVSTGVFVVLLLCGFFSRIIFDIFPDLQPIMVWVGASYILWLAWNTLRSNPDTKSNYNEEKGNLFFKGVVLQFVNPNTILYGITVFSTFILPQYRSPLILIMFCIPLSFASFFCTACWTVFGVVFQKIISKHTKIVNALLALLLAYCAVSLVIKTL</sequence>
<dbReference type="InterPro" id="IPR001123">
    <property type="entry name" value="LeuE-type"/>
</dbReference>
<evidence type="ECO:0000256" key="3">
    <source>
        <dbReference type="ARBA" id="ARBA00022692"/>
    </source>
</evidence>
<keyword evidence="3 6" id="KW-0812">Transmembrane</keyword>
<feature type="transmembrane region" description="Helical" evidence="6">
    <location>
        <begin position="106"/>
        <end position="133"/>
    </location>
</feature>
<dbReference type="eggNOG" id="COG1280">
    <property type="taxonomic scope" value="Bacteria"/>
</dbReference>
<feature type="transmembrane region" description="Helical" evidence="6">
    <location>
        <begin position="69"/>
        <end position="86"/>
    </location>
</feature>
<dbReference type="OrthoDB" id="198428at2"/>
<evidence type="ECO:0000313" key="7">
    <source>
        <dbReference type="EMBL" id="EGD46992.1"/>
    </source>
</evidence>
<comment type="caution">
    <text evidence="7">The sequence shown here is derived from an EMBL/GenBank/DDBJ whole genome shotgun (WGS) entry which is preliminary data.</text>
</comment>
<dbReference type="Proteomes" id="UP000003860">
    <property type="component" value="Unassembled WGS sequence"/>
</dbReference>
<comment type="subcellular location">
    <subcellularLocation>
        <location evidence="1">Cell membrane</location>
        <topology evidence="1">Multi-pass membrane protein</topology>
    </subcellularLocation>
</comment>
<dbReference type="AlphaFoldDB" id="F1TF54"/>
<dbReference type="GO" id="GO:0033228">
    <property type="term" value="P:cysteine export across plasma membrane"/>
    <property type="evidence" value="ECO:0007669"/>
    <property type="project" value="TreeGrafter"/>
</dbReference>
<dbReference type="RefSeq" id="WP_004620574.1">
    <property type="nucleotide sequence ID" value="NZ_ACXX02000010.1"/>
</dbReference>